<accession>A0A251KAN0</accession>
<keyword evidence="4" id="KW-1185">Reference proteome</keyword>
<dbReference type="Proteomes" id="UP000091857">
    <property type="component" value="Chromosome 8"/>
</dbReference>
<dbReference type="Gramene" id="Manes.08G052400.3.v8.1">
    <property type="protein sequence ID" value="Manes.08G052400.3.v8.1.CDS"/>
    <property type="gene ID" value="Manes.08G052400.v8.1"/>
</dbReference>
<proteinExistence type="predicted"/>
<dbReference type="EMBL" id="CM004394">
    <property type="protein sequence ID" value="OAY43226.1"/>
    <property type="molecule type" value="Genomic_DNA"/>
</dbReference>
<feature type="coiled-coil region" evidence="1">
    <location>
        <begin position="44"/>
        <end position="78"/>
    </location>
</feature>
<dbReference type="OrthoDB" id="1065581at2759"/>
<keyword evidence="1" id="KW-0175">Coiled coil</keyword>
<evidence type="ECO:0000256" key="2">
    <source>
        <dbReference type="SAM" id="MobiDB-lite"/>
    </source>
</evidence>
<sequence>MDWDLGPDDPESSFYVQPEWKCDFNFGCVSDVIEEDALNEKSCIQVLKVLITKADAEIDTLEQDLLSLQCELAWVENKEWSEICSNALREKINCLDISITSLRNKDKNDMEVQILMHTQPVEKLHEILKALLRNYFCNKDEQPANAGVKDSNSHSMNLADGQSDEEILSSYYGPKNIRKGENREHDFSPKDERMIKSSSSNSEDKARCYVETIKLQPADVGVSNSVPGSSEHPVGNSDSIIVSEEVEERNYISKDDVIVGSSLKSVVKKTDPSKKVKLANPTVKDLGLNATRHTTADSNEMKILCNSNIEVSGNEEHCSRATGKSKILSSSLNPEGKGNHPRKDKFAGTVVKNINAKELRCATGIHVRKGNADSGLGTCSNTEIEQKLSDFSKEAAPKQTMKESKAAASQNVVSLNSPLKTQGKKKSPPQIVKVVEAALTETENCALTSLLELQDKKGISAIKLLLKEGGKGMPEVNTSEICPDEENFHLDLSHSFHKEKAKMSIKLSTPIIQEIGFSTMVVDSSSSLVSEGKKHKKSGLGPLTARLNQDHRTKKVVLQLAECKLKENGSSLGDGEKSVSQPQKKRKRSTNFPIIAEAKDFTIQVDFSDSQIYTTNSNEDNQSVTDSCSIHDSSSVTLPSMPSASILEKMKLADLRDIAKRCKLTKYYKLSKKELLQLLASKIGTC</sequence>
<feature type="region of interest" description="Disordered" evidence="2">
    <location>
        <begin position="174"/>
        <end position="203"/>
    </location>
</feature>
<dbReference type="Gramene" id="Manes.08G052400.7.v8.1">
    <property type="protein sequence ID" value="Manes.08G052400.7.v8.1.CDS"/>
    <property type="gene ID" value="Manes.08G052400.v8.1"/>
</dbReference>
<feature type="compositionally biased region" description="Basic and acidic residues" evidence="2">
    <location>
        <begin position="178"/>
        <end position="195"/>
    </location>
</feature>
<evidence type="ECO:0008006" key="5">
    <source>
        <dbReference type="Google" id="ProtNLM"/>
    </source>
</evidence>
<feature type="region of interest" description="Disordered" evidence="2">
    <location>
        <begin position="569"/>
        <end position="591"/>
    </location>
</feature>
<organism evidence="3 4">
    <name type="scientific">Manihot esculenta</name>
    <name type="common">Cassava</name>
    <name type="synonym">Jatropha manihot</name>
    <dbReference type="NCBI Taxonomy" id="3983"/>
    <lineage>
        <taxon>Eukaryota</taxon>
        <taxon>Viridiplantae</taxon>
        <taxon>Streptophyta</taxon>
        <taxon>Embryophyta</taxon>
        <taxon>Tracheophyta</taxon>
        <taxon>Spermatophyta</taxon>
        <taxon>Magnoliopsida</taxon>
        <taxon>eudicotyledons</taxon>
        <taxon>Gunneridae</taxon>
        <taxon>Pentapetalae</taxon>
        <taxon>rosids</taxon>
        <taxon>fabids</taxon>
        <taxon>Malpighiales</taxon>
        <taxon>Euphorbiaceae</taxon>
        <taxon>Crotonoideae</taxon>
        <taxon>Manihoteae</taxon>
        <taxon>Manihot</taxon>
    </lineage>
</organism>
<evidence type="ECO:0000313" key="4">
    <source>
        <dbReference type="Proteomes" id="UP000091857"/>
    </source>
</evidence>
<reference evidence="3 4" key="1">
    <citation type="submission" date="2016-02" db="EMBL/GenBank/DDBJ databases">
        <title>WGS assembly of Manihot esculenta.</title>
        <authorList>
            <person name="Bredeson J.V."/>
            <person name="Prochnik S.E."/>
            <person name="Lyons J.B."/>
            <person name="Schmutz J."/>
            <person name="Grimwood J."/>
            <person name="Vrebalov J."/>
            <person name="Bart R.S."/>
            <person name="Amuge T."/>
            <person name="Ferguson M.E."/>
            <person name="Green R."/>
            <person name="Putnam N."/>
            <person name="Stites J."/>
            <person name="Rounsley S."/>
            <person name="Rokhsar D.S."/>
        </authorList>
    </citation>
    <scope>NUCLEOTIDE SEQUENCE [LARGE SCALE GENOMIC DNA]</scope>
    <source>
        <strain evidence="4">cv. AM560-2</strain>
        <tissue evidence="3">Leaf</tissue>
    </source>
</reference>
<evidence type="ECO:0000313" key="3">
    <source>
        <dbReference type="EMBL" id="OAY43225.1"/>
    </source>
</evidence>
<evidence type="ECO:0000256" key="1">
    <source>
        <dbReference type="SAM" id="Coils"/>
    </source>
</evidence>
<feature type="region of interest" description="Disordered" evidence="2">
    <location>
        <begin position="320"/>
        <end position="345"/>
    </location>
</feature>
<dbReference type="EMBL" id="CM004394">
    <property type="protein sequence ID" value="OAY43225.1"/>
    <property type="molecule type" value="Genomic_DNA"/>
</dbReference>
<dbReference type="AlphaFoldDB" id="A0A251KAN0"/>
<protein>
    <recommendedName>
        <fullName evidence="5">Rho termination factor N-terminal domain-containing protein</fullName>
    </recommendedName>
</protein>
<gene>
    <name evidence="3" type="ORF">MANES_08G052400</name>
</gene>
<name>A0A251KAN0_MANES</name>
<dbReference type="Gramene" id="Manes.08G052400.8.v8.1">
    <property type="protein sequence ID" value="Manes.08G052400.8.v8.1.CDS"/>
    <property type="gene ID" value="Manes.08G052400.v8.1"/>
</dbReference>